<name>W8VVG2_9FLAO</name>
<feature type="compositionally biased region" description="Polar residues" evidence="1">
    <location>
        <begin position="290"/>
        <end position="308"/>
    </location>
</feature>
<feature type="compositionally biased region" description="Polar residues" evidence="1">
    <location>
        <begin position="614"/>
        <end position="623"/>
    </location>
</feature>
<dbReference type="Proteomes" id="UP000031760">
    <property type="component" value="Chromosome"/>
</dbReference>
<proteinExistence type="predicted"/>
<protein>
    <submittedName>
        <fullName evidence="3">Internalin, putative</fullName>
    </submittedName>
</protein>
<evidence type="ECO:0000313" key="4">
    <source>
        <dbReference type="Proteomes" id="UP000031760"/>
    </source>
</evidence>
<keyword evidence="4" id="KW-1185">Reference proteome</keyword>
<feature type="compositionally biased region" description="Acidic residues" evidence="1">
    <location>
        <begin position="375"/>
        <end position="384"/>
    </location>
</feature>
<dbReference type="KEGG" id="nmf:NMS_1409"/>
<dbReference type="AlphaFoldDB" id="W8VVG2"/>
<feature type="region of interest" description="Disordered" evidence="1">
    <location>
        <begin position="238"/>
        <end position="325"/>
    </location>
</feature>
<dbReference type="HOGENOM" id="CLU_320957_0_0_10"/>
<feature type="compositionally biased region" description="Acidic residues" evidence="1">
    <location>
        <begin position="468"/>
        <end position="483"/>
    </location>
</feature>
<sequence length="928" mass="98654">MPQDPGSFSILKIADQQLFTQAGDVLTYTITVTNTGDVTLTNLILTDANADAGTLIPSSFASLAPGQTVSAVASRTITAQDVANTRALNSILGTATNPQGDDVTDISDDPNNLDDVDQDGNGDPDDPTIVYIDSDDDGIPDPIDLDDDNDGITDVVELDGADPDLDNDQDGVPAYLDDDDNDFFVDNADGLVDPASDLDSDGIPNHLDLDVDDDGIYDVVETGNNDLDADDDGMVDGPVGANGIPDAAEDGGVDGAGVSTPPLESDLDSDTLPDYKDLDSDGDGIPDNVEAQSSNGYILPSGTDSDQNGVDDAYDTNGSPINPVNTEVDFGYANQDSLPDYLDLDSDGDNVPDSIEGSDFNADGIADITPTGNDIDNDGLDDAFDGSIGDFEDPNGQLVDTTPFELPNRDGLNDNPDFRDQDDDEDGLLTFEQGGPNNDPNQGEDVNNDGDPTNDDTDGDGTPNYLDSLDDTAFFDEDDDNDGIPDIVEVGSNPDIDNDGDGVPAYLDDDDNDPLVGNDDGVVNPEFDTDGDGISNHLDLDSDDDGIYDVNETGNSALDADNDGRVDGPEGVNGIPDAAEDGGIDGAGVSNAPRATDIDSRPDYLDQDSDNDGITDNVESQDTFGYIAPLGVDSDNNGVDDAYDTNGSPIEEVDFDGDGIQDYLDDDSDNDNVRDRLEGHDFNHDGVADVTPSGADVDIDGLDDAFDGDTSGYGDPDGLDLDGDPSQLPDLDGTEDVDFRDVDDDGDTVDTIYEDYDGDNDPTDQDTDGDGIPDYLDTNDDGDPFDTIDEGPDPDGDQNPNTGNTRDTDGDGIFDYLEFDEEIVQECGEPLVFNGISPDGDTRNDFLVIDQIECYPDNTLEIYNRWGVKVYDTDNYGANGQVFRGISEGRITIQQNEELPVGTYYYIFKYLDLEGNGKSKAGYIYIQR</sequence>
<evidence type="ECO:0000256" key="1">
    <source>
        <dbReference type="SAM" id="MobiDB-lite"/>
    </source>
</evidence>
<feature type="compositionally biased region" description="Acidic residues" evidence="1">
    <location>
        <begin position="697"/>
        <end position="707"/>
    </location>
</feature>
<feature type="compositionally biased region" description="Polar residues" evidence="1">
    <location>
        <begin position="316"/>
        <end position="325"/>
    </location>
</feature>
<dbReference type="InterPro" id="IPR055354">
    <property type="entry name" value="DUF7507"/>
</dbReference>
<evidence type="ECO:0000313" key="3">
    <source>
        <dbReference type="EMBL" id="BAO55418.1"/>
    </source>
</evidence>
<dbReference type="STRING" id="1454201.NMS_1409"/>
<dbReference type="Pfam" id="PF24346">
    <property type="entry name" value="DUF7507"/>
    <property type="match status" value="1"/>
</dbReference>
<feature type="region of interest" description="Disordered" evidence="1">
    <location>
        <begin position="93"/>
        <end position="127"/>
    </location>
</feature>
<feature type="region of interest" description="Disordered" evidence="1">
    <location>
        <begin position="337"/>
        <end position="812"/>
    </location>
</feature>
<evidence type="ECO:0000259" key="2">
    <source>
        <dbReference type="Pfam" id="PF24346"/>
    </source>
</evidence>
<feature type="compositionally biased region" description="Low complexity" evidence="1">
    <location>
        <begin position="514"/>
        <end position="524"/>
    </location>
</feature>
<feature type="compositionally biased region" description="Acidic residues" evidence="1">
    <location>
        <begin position="732"/>
        <end position="796"/>
    </location>
</feature>
<dbReference type="InterPro" id="IPR047589">
    <property type="entry name" value="DUF11_rpt"/>
</dbReference>
<dbReference type="Pfam" id="PF13585">
    <property type="entry name" value="CHU_C"/>
    <property type="match status" value="1"/>
</dbReference>
<gene>
    <name evidence="3" type="ORF">NMS_1409</name>
</gene>
<reference evidence="3 4" key="1">
    <citation type="journal article" date="2014" name="Proc. Natl. Acad. Sci. U.S.A.">
        <title>Functional characterization of flavobacteria rhodopsins reveals a unique class of light-driven chloride pump in bacteria.</title>
        <authorList>
            <person name="Yoshizawa S."/>
            <person name="Kumagai Y."/>
            <person name="Kim H."/>
            <person name="Ogura Y."/>
            <person name="Hayashi T."/>
            <person name="Iwasaki W."/>
            <person name="DeLong E.F."/>
            <person name="Kogure K."/>
        </authorList>
    </citation>
    <scope>NUCLEOTIDE SEQUENCE [LARGE SCALE GENOMIC DNA]</scope>
    <source>
        <strain evidence="3 4">S1-08</strain>
    </source>
</reference>
<dbReference type="EMBL" id="AP014548">
    <property type="protein sequence ID" value="BAO55418.1"/>
    <property type="molecule type" value="Genomic_DNA"/>
</dbReference>
<feature type="compositionally biased region" description="Acidic residues" evidence="1">
    <location>
        <begin position="651"/>
        <end position="670"/>
    </location>
</feature>
<feature type="compositionally biased region" description="Basic and acidic residues" evidence="1">
    <location>
        <begin position="671"/>
        <end position="687"/>
    </location>
</feature>
<feature type="compositionally biased region" description="Acidic residues" evidence="1">
    <location>
        <begin position="446"/>
        <end position="459"/>
    </location>
</feature>
<accession>W8VVG2</accession>
<organism evidence="3 4">
    <name type="scientific">Nonlabens marinus S1-08</name>
    <dbReference type="NCBI Taxonomy" id="1454201"/>
    <lineage>
        <taxon>Bacteria</taxon>
        <taxon>Pseudomonadati</taxon>
        <taxon>Bacteroidota</taxon>
        <taxon>Flavobacteriia</taxon>
        <taxon>Flavobacteriales</taxon>
        <taxon>Flavobacteriaceae</taxon>
        <taxon>Nonlabens</taxon>
    </lineage>
</organism>
<feature type="compositionally biased region" description="Polar residues" evidence="1">
    <location>
        <begin position="435"/>
        <end position="445"/>
    </location>
</feature>
<dbReference type="NCBIfam" id="TIGR01451">
    <property type="entry name" value="B_ant_repeat"/>
    <property type="match status" value="1"/>
</dbReference>
<feature type="domain" description="DUF7507" evidence="2">
    <location>
        <begin position="7"/>
        <end position="105"/>
    </location>
</feature>
<feature type="compositionally biased region" description="Basic and acidic residues" evidence="1">
    <location>
        <begin position="407"/>
        <end position="419"/>
    </location>
</feature>
<feature type="compositionally biased region" description="Acidic residues" evidence="1">
    <location>
        <begin position="102"/>
        <end position="126"/>
    </location>
</feature>